<keyword evidence="8" id="KW-1185">Reference proteome</keyword>
<feature type="transmembrane region" description="Helical" evidence="5">
    <location>
        <begin position="61"/>
        <end position="84"/>
    </location>
</feature>
<evidence type="ECO:0000313" key="7">
    <source>
        <dbReference type="EMBL" id="KAK7886582.1"/>
    </source>
</evidence>
<dbReference type="PANTHER" id="PTHR26451:SF998">
    <property type="entry name" value="ODORANT RECEPTOR-RELATED"/>
    <property type="match status" value="1"/>
</dbReference>
<comment type="subcellular location">
    <subcellularLocation>
        <location evidence="1">Membrane</location>
    </subcellularLocation>
</comment>
<evidence type="ECO:0000259" key="6">
    <source>
        <dbReference type="PROSITE" id="PS50262"/>
    </source>
</evidence>
<dbReference type="FunFam" id="1.20.1070.10:FF:000096">
    <property type="entry name" value="Odorant receptor 131-2"/>
    <property type="match status" value="1"/>
</dbReference>
<dbReference type="GO" id="GO:0004930">
    <property type="term" value="F:G protein-coupled receptor activity"/>
    <property type="evidence" value="ECO:0007669"/>
    <property type="project" value="InterPro"/>
</dbReference>
<sequence length="251" mass="28960">MFSLQQVSGNVSRVFIYRDTFESAVAKNVFLVLLGLAINYINGLLIHTYRKHEMFHTNPRYILFAHLVLNDMLQLTFSISLFVMSYTSREIICPLCIIILSLSVWTTHNIPFNLCVMAVECYISVCFPLHHARLCTVKRTYGLIGGIWTLTTIIILPDIFILALTKPPEFFVSVVYCERSSVFGHPVILLKRDVQYLFYLSCIWFILVYTYCHIFFAARSAKTDSKKARNTILLHGFQLSLCMLSYVDHLC</sequence>
<dbReference type="PANTHER" id="PTHR26451">
    <property type="entry name" value="G_PROTEIN_RECEP_F1_2 DOMAIN-CONTAINING PROTEIN"/>
    <property type="match status" value="1"/>
</dbReference>
<dbReference type="AlphaFoldDB" id="A0AAW0N3I8"/>
<dbReference type="PROSITE" id="PS50262">
    <property type="entry name" value="G_PROTEIN_RECEP_F1_2"/>
    <property type="match status" value="1"/>
</dbReference>
<dbReference type="EMBL" id="JBBPFD010000019">
    <property type="protein sequence ID" value="KAK7886582.1"/>
    <property type="molecule type" value="Genomic_DNA"/>
</dbReference>
<reference evidence="8" key="1">
    <citation type="submission" date="2024-04" db="EMBL/GenBank/DDBJ databases">
        <title>Salinicola lusitanus LLJ914,a marine bacterium isolated from the Okinawa Trough.</title>
        <authorList>
            <person name="Li J."/>
        </authorList>
    </citation>
    <scope>NUCLEOTIDE SEQUENCE [LARGE SCALE GENOMIC DNA]</scope>
</reference>
<comment type="caution">
    <text evidence="7">The sequence shown here is derived from an EMBL/GenBank/DDBJ whole genome shotgun (WGS) entry which is preliminary data.</text>
</comment>
<dbReference type="GO" id="GO:0004984">
    <property type="term" value="F:olfactory receptor activity"/>
    <property type="evidence" value="ECO:0007669"/>
    <property type="project" value="TreeGrafter"/>
</dbReference>
<keyword evidence="4 5" id="KW-0472">Membrane</keyword>
<evidence type="ECO:0000313" key="8">
    <source>
        <dbReference type="Proteomes" id="UP001460270"/>
    </source>
</evidence>
<organism evidence="7 8">
    <name type="scientific">Mugilogobius chulae</name>
    <name type="common">yellowstripe goby</name>
    <dbReference type="NCBI Taxonomy" id="88201"/>
    <lineage>
        <taxon>Eukaryota</taxon>
        <taxon>Metazoa</taxon>
        <taxon>Chordata</taxon>
        <taxon>Craniata</taxon>
        <taxon>Vertebrata</taxon>
        <taxon>Euteleostomi</taxon>
        <taxon>Actinopterygii</taxon>
        <taxon>Neopterygii</taxon>
        <taxon>Teleostei</taxon>
        <taxon>Neoteleostei</taxon>
        <taxon>Acanthomorphata</taxon>
        <taxon>Gobiaria</taxon>
        <taxon>Gobiiformes</taxon>
        <taxon>Gobioidei</taxon>
        <taxon>Gobiidae</taxon>
        <taxon>Gobionellinae</taxon>
        <taxon>Mugilogobius</taxon>
    </lineage>
</organism>
<name>A0AAW0N3I8_9GOBI</name>
<dbReference type="CDD" id="cd00637">
    <property type="entry name" value="7tm_classA_rhodopsin-like"/>
    <property type="match status" value="1"/>
</dbReference>
<evidence type="ECO:0000256" key="2">
    <source>
        <dbReference type="ARBA" id="ARBA00022692"/>
    </source>
</evidence>
<dbReference type="InterPro" id="IPR000276">
    <property type="entry name" value="GPCR_Rhodpsn"/>
</dbReference>
<dbReference type="InterPro" id="IPR017452">
    <property type="entry name" value="GPCR_Rhodpsn_7TM"/>
</dbReference>
<protein>
    <recommendedName>
        <fullName evidence="6">G-protein coupled receptors family 1 profile domain-containing protein</fullName>
    </recommendedName>
</protein>
<dbReference type="SUPFAM" id="SSF81321">
    <property type="entry name" value="Family A G protein-coupled receptor-like"/>
    <property type="match status" value="1"/>
</dbReference>
<gene>
    <name evidence="7" type="ORF">WMY93_026203</name>
</gene>
<feature type="domain" description="G-protein coupled receptors family 1 profile" evidence="6">
    <location>
        <begin position="41"/>
        <end position="251"/>
    </location>
</feature>
<keyword evidence="2 5" id="KW-0812">Transmembrane</keyword>
<evidence type="ECO:0000256" key="1">
    <source>
        <dbReference type="ARBA" id="ARBA00004370"/>
    </source>
</evidence>
<feature type="transmembrane region" description="Helical" evidence="5">
    <location>
        <begin position="141"/>
        <end position="164"/>
    </location>
</feature>
<proteinExistence type="predicted"/>
<feature type="transmembrane region" description="Helical" evidence="5">
    <location>
        <begin position="29"/>
        <end position="49"/>
    </location>
</feature>
<dbReference type="Pfam" id="PF00001">
    <property type="entry name" value="7tm_1"/>
    <property type="match status" value="1"/>
</dbReference>
<dbReference type="Proteomes" id="UP001460270">
    <property type="component" value="Unassembled WGS sequence"/>
</dbReference>
<evidence type="ECO:0000256" key="5">
    <source>
        <dbReference type="SAM" id="Phobius"/>
    </source>
</evidence>
<dbReference type="Gene3D" id="1.20.1070.10">
    <property type="entry name" value="Rhodopsin 7-helix transmembrane proteins"/>
    <property type="match status" value="1"/>
</dbReference>
<keyword evidence="3 5" id="KW-1133">Transmembrane helix</keyword>
<dbReference type="InterPro" id="IPR052921">
    <property type="entry name" value="GPCR1_Superfamily_Member"/>
</dbReference>
<accession>A0AAW0N3I8</accession>
<evidence type="ECO:0000256" key="4">
    <source>
        <dbReference type="ARBA" id="ARBA00023136"/>
    </source>
</evidence>
<dbReference type="GO" id="GO:0016020">
    <property type="term" value="C:membrane"/>
    <property type="evidence" value="ECO:0007669"/>
    <property type="project" value="UniProtKB-SubCell"/>
</dbReference>
<evidence type="ECO:0000256" key="3">
    <source>
        <dbReference type="ARBA" id="ARBA00022989"/>
    </source>
</evidence>
<feature type="transmembrane region" description="Helical" evidence="5">
    <location>
        <begin position="196"/>
        <end position="218"/>
    </location>
</feature>
<dbReference type="GO" id="GO:0005549">
    <property type="term" value="F:odorant binding"/>
    <property type="evidence" value="ECO:0007669"/>
    <property type="project" value="TreeGrafter"/>
</dbReference>